<feature type="transmembrane region" description="Helical" evidence="7">
    <location>
        <begin position="288"/>
        <end position="312"/>
    </location>
</feature>
<dbReference type="Proteomes" id="UP000594454">
    <property type="component" value="Chromosome 4"/>
</dbReference>
<keyword evidence="3 7" id="KW-0812">Transmembrane</keyword>
<evidence type="ECO:0000256" key="3">
    <source>
        <dbReference type="ARBA" id="ARBA00022692"/>
    </source>
</evidence>
<dbReference type="GO" id="GO:0016020">
    <property type="term" value="C:membrane"/>
    <property type="evidence" value="ECO:0007669"/>
    <property type="project" value="UniProtKB-SubCell"/>
</dbReference>
<organism evidence="9 10">
    <name type="scientific">Hermetia illucens</name>
    <name type="common">Black soldier fly</name>
    <dbReference type="NCBI Taxonomy" id="343691"/>
    <lineage>
        <taxon>Eukaryota</taxon>
        <taxon>Metazoa</taxon>
        <taxon>Ecdysozoa</taxon>
        <taxon>Arthropoda</taxon>
        <taxon>Hexapoda</taxon>
        <taxon>Insecta</taxon>
        <taxon>Pterygota</taxon>
        <taxon>Neoptera</taxon>
        <taxon>Endopterygota</taxon>
        <taxon>Diptera</taxon>
        <taxon>Brachycera</taxon>
        <taxon>Stratiomyomorpha</taxon>
        <taxon>Stratiomyidae</taxon>
        <taxon>Hermetiinae</taxon>
        <taxon>Hermetia</taxon>
    </lineage>
</organism>
<evidence type="ECO:0000256" key="2">
    <source>
        <dbReference type="ARBA" id="ARBA00022448"/>
    </source>
</evidence>
<keyword evidence="6 7" id="KW-0472">Membrane</keyword>
<dbReference type="InParanoid" id="A0A7R8YUV1"/>
<feature type="transmembrane region" description="Helical" evidence="7">
    <location>
        <begin position="426"/>
        <end position="445"/>
    </location>
</feature>
<dbReference type="Pfam" id="PF07690">
    <property type="entry name" value="MFS_1"/>
    <property type="match status" value="1"/>
</dbReference>
<dbReference type="InterPro" id="IPR036259">
    <property type="entry name" value="MFS_trans_sf"/>
</dbReference>
<keyword evidence="10" id="KW-1185">Reference proteome</keyword>
<comment type="subcellular location">
    <subcellularLocation>
        <location evidence="1">Membrane</location>
        <topology evidence="1">Multi-pass membrane protein</topology>
    </subcellularLocation>
</comment>
<evidence type="ECO:0000256" key="4">
    <source>
        <dbReference type="ARBA" id="ARBA00022847"/>
    </source>
</evidence>
<evidence type="ECO:0000256" key="1">
    <source>
        <dbReference type="ARBA" id="ARBA00004141"/>
    </source>
</evidence>
<dbReference type="GO" id="GO:0015293">
    <property type="term" value="F:symporter activity"/>
    <property type="evidence" value="ECO:0007669"/>
    <property type="project" value="UniProtKB-KW"/>
</dbReference>
<dbReference type="InterPro" id="IPR020846">
    <property type="entry name" value="MFS_dom"/>
</dbReference>
<evidence type="ECO:0000259" key="8">
    <source>
        <dbReference type="PROSITE" id="PS50850"/>
    </source>
</evidence>
<evidence type="ECO:0000313" key="10">
    <source>
        <dbReference type="Proteomes" id="UP000594454"/>
    </source>
</evidence>
<feature type="transmembrane region" description="Helical" evidence="7">
    <location>
        <begin position="128"/>
        <end position="145"/>
    </location>
</feature>
<evidence type="ECO:0000256" key="5">
    <source>
        <dbReference type="ARBA" id="ARBA00022989"/>
    </source>
</evidence>
<dbReference type="AlphaFoldDB" id="A0A7R8YUV1"/>
<feature type="transmembrane region" description="Helical" evidence="7">
    <location>
        <begin position="166"/>
        <end position="186"/>
    </location>
</feature>
<dbReference type="PROSITE" id="PS50850">
    <property type="entry name" value="MFS"/>
    <property type="match status" value="1"/>
</dbReference>
<dbReference type="GO" id="GO:0006820">
    <property type="term" value="P:monoatomic anion transport"/>
    <property type="evidence" value="ECO:0007669"/>
    <property type="project" value="TreeGrafter"/>
</dbReference>
<evidence type="ECO:0000313" key="9">
    <source>
        <dbReference type="EMBL" id="CAD7086587.1"/>
    </source>
</evidence>
<evidence type="ECO:0000256" key="7">
    <source>
        <dbReference type="SAM" id="Phobius"/>
    </source>
</evidence>
<feature type="transmembrane region" description="Helical" evidence="7">
    <location>
        <begin position="102"/>
        <end position="122"/>
    </location>
</feature>
<feature type="transmembrane region" description="Helical" evidence="7">
    <location>
        <begin position="391"/>
        <end position="414"/>
    </location>
</feature>
<evidence type="ECO:0000256" key="6">
    <source>
        <dbReference type="ARBA" id="ARBA00023136"/>
    </source>
</evidence>
<keyword evidence="4" id="KW-0769">Symport</keyword>
<protein>
    <recommendedName>
        <fullName evidence="8">Major facilitator superfamily (MFS) profile domain-containing protein</fullName>
    </recommendedName>
</protein>
<dbReference type="EMBL" id="LR899012">
    <property type="protein sequence ID" value="CAD7086587.1"/>
    <property type="molecule type" value="Genomic_DNA"/>
</dbReference>
<gene>
    <name evidence="9" type="ORF">HERILL_LOCUS9350</name>
</gene>
<dbReference type="InterPro" id="IPR011701">
    <property type="entry name" value="MFS"/>
</dbReference>
<dbReference type="FunFam" id="1.20.1250.20:FF:000003">
    <property type="entry name" value="Solute carrier family 17 member 3"/>
    <property type="match status" value="1"/>
</dbReference>
<feature type="transmembrane region" description="Helical" evidence="7">
    <location>
        <begin position="192"/>
        <end position="213"/>
    </location>
</feature>
<sequence length="492" mass="55157">MVLEPKALKSKKISNECLVNATSDLSPTKIGPDLNTGGSNLTTVSNILENSFSQSHPEESDKKIKYNWDESIQGMILGAFYWMHWATQFPGGVLAKKYGTKLVFGLGNVIACWMCFIAPMLARWDYRALIIFRVLQGFVIGVAWPSMHNMTGQWIPPNERSKFVTAYMGCSIGIAIFYPLFGYIIEWLSWEWIFYSSGIIGSVWYIFWVLFVFDSPAQHPRITNEEREYIEGSLKGVVEQQKSLGKVPWTSILTSKVVWLNVIAMWGSIWGLFTLMTQAPTYFKYIHGWGITMTGVLSGIPHLMRVIFAYCFSTFGDWLLRNDKMERSYVRKLATFTCCCVNGFLVLGLAYSGCNSTAAIILLTTATAVHGAITTGPLSSMVDISPNYASIVFGISNTITVLPGFISAAIVGYLTLGNQTVTSWKYVFFIAAGMLIICGMIYVIFCKTTIQSWNTAKKDDDIEEMEKLNYIKNEGAVTTYEFPRGPNTRANY</sequence>
<dbReference type="OrthoDB" id="2985014at2759"/>
<name>A0A7R8YUV1_HERIL</name>
<dbReference type="SUPFAM" id="SSF103473">
    <property type="entry name" value="MFS general substrate transporter"/>
    <property type="match status" value="1"/>
</dbReference>
<reference evidence="9 10" key="1">
    <citation type="submission" date="2020-11" db="EMBL/GenBank/DDBJ databases">
        <authorList>
            <person name="Wallbank WR R."/>
            <person name="Pardo Diaz C."/>
            <person name="Kozak K."/>
            <person name="Martin S."/>
            <person name="Jiggins C."/>
            <person name="Moest M."/>
            <person name="Warren A I."/>
            <person name="Generalovic N T."/>
            <person name="Byers J.R.P. K."/>
            <person name="Montejo-Kovacevich G."/>
            <person name="Yen C E."/>
        </authorList>
    </citation>
    <scope>NUCLEOTIDE SEQUENCE [LARGE SCALE GENOMIC DNA]</scope>
</reference>
<dbReference type="PANTHER" id="PTHR11662:SF79">
    <property type="entry name" value="NA[+]-DEPENDENT INORGANIC PHOSPHATE COTRANSPORTER, ISOFORM A"/>
    <property type="match status" value="1"/>
</dbReference>
<dbReference type="PANTHER" id="PTHR11662">
    <property type="entry name" value="SOLUTE CARRIER FAMILY 17"/>
    <property type="match status" value="1"/>
</dbReference>
<dbReference type="InterPro" id="IPR050382">
    <property type="entry name" value="MFS_Na/Anion_cotransporter"/>
</dbReference>
<dbReference type="FunFam" id="1.20.1250.20:FF:000157">
    <property type="entry name" value="Inorganic phosphate cotransporter"/>
    <property type="match status" value="1"/>
</dbReference>
<dbReference type="Gene3D" id="1.20.1250.20">
    <property type="entry name" value="MFS general substrate transporter like domains"/>
    <property type="match status" value="2"/>
</dbReference>
<feature type="transmembrane region" description="Helical" evidence="7">
    <location>
        <begin position="257"/>
        <end position="276"/>
    </location>
</feature>
<feature type="domain" description="Major facilitator superfamily (MFS) profile" evidence="8">
    <location>
        <begin position="1"/>
        <end position="450"/>
    </location>
</feature>
<feature type="transmembrane region" description="Helical" evidence="7">
    <location>
        <begin position="333"/>
        <end position="352"/>
    </location>
</feature>
<proteinExistence type="predicted"/>
<accession>A0A7R8YUV1</accession>
<keyword evidence="5 7" id="KW-1133">Transmembrane helix</keyword>
<keyword evidence="2" id="KW-0813">Transport</keyword>
<feature type="transmembrane region" description="Helical" evidence="7">
    <location>
        <begin position="358"/>
        <end position="379"/>
    </location>
</feature>